<reference evidence="2" key="1">
    <citation type="journal article" date="2007" name="ISME J.">
        <title>Genomic plasticity in prokaryotes: the case of the square haloarchaeon.</title>
        <authorList>
            <person name="Cuadros-Orellana S."/>
            <person name="Martin-Cuadrado A.B."/>
            <person name="Legault B."/>
            <person name="D'Auria G."/>
            <person name="Zhaxybayeva O."/>
            <person name="Papke R.T."/>
            <person name="Rodriguez-Valera F."/>
        </authorList>
    </citation>
    <scope>NUCLEOTIDE SEQUENCE</scope>
</reference>
<dbReference type="AlphaFoldDB" id="A5YSA3"/>
<organism evidence="2">
    <name type="scientific">uncultured haloarchaeon</name>
    <dbReference type="NCBI Taxonomy" id="160804"/>
    <lineage>
        <taxon>Archaea</taxon>
        <taxon>Methanobacteriati</taxon>
        <taxon>Methanobacteriota</taxon>
        <taxon>Stenosarchaea group</taxon>
        <taxon>Halobacteria</taxon>
        <taxon>Halobacteriales</taxon>
        <taxon>Halobacteriaceae</taxon>
        <taxon>environmental samples</taxon>
    </lineage>
</organism>
<accession>A5YSA3</accession>
<evidence type="ECO:0000256" key="1">
    <source>
        <dbReference type="SAM" id="MobiDB-lite"/>
    </source>
</evidence>
<proteinExistence type="predicted"/>
<sequence length="42" mass="5414">MEWRTTMLNSQEFEDDHRRNTEQRREMIKRWAEYVRTHDDSE</sequence>
<dbReference type="Pfam" id="PF26477">
    <property type="entry name" value="DUF8150"/>
    <property type="match status" value="1"/>
</dbReference>
<evidence type="ECO:0000313" key="2">
    <source>
        <dbReference type="EMBL" id="ABQ75860.1"/>
    </source>
</evidence>
<name>A5YSA3_9EURY</name>
<feature type="region of interest" description="Disordered" evidence="1">
    <location>
        <begin position="1"/>
        <end position="21"/>
    </location>
</feature>
<dbReference type="InterPro" id="IPR058463">
    <property type="entry name" value="DUF8150"/>
</dbReference>
<protein>
    <submittedName>
        <fullName evidence="2">Uncharacterized protein</fullName>
    </submittedName>
</protein>
<dbReference type="EMBL" id="EF583986">
    <property type="protein sequence ID" value="ABQ75860.1"/>
    <property type="molecule type" value="Genomic_DNA"/>
</dbReference>
<feature type="compositionally biased region" description="Polar residues" evidence="1">
    <location>
        <begin position="1"/>
        <end position="11"/>
    </location>
</feature>